<evidence type="ECO:0000313" key="3">
    <source>
        <dbReference type="Proteomes" id="UP000480178"/>
    </source>
</evidence>
<dbReference type="SUPFAM" id="SSF101874">
    <property type="entry name" value="YceI-like"/>
    <property type="match status" value="1"/>
</dbReference>
<reference evidence="2 3" key="1">
    <citation type="submission" date="2020-01" db="EMBL/GenBank/DDBJ databases">
        <authorList>
            <person name="Kim M.K."/>
        </authorList>
    </citation>
    <scope>NUCLEOTIDE SEQUENCE [LARGE SCALE GENOMIC DNA]</scope>
    <source>
        <strain evidence="2 3">172606-1</strain>
    </source>
</reference>
<dbReference type="Proteomes" id="UP000480178">
    <property type="component" value="Chromosome"/>
</dbReference>
<feature type="domain" description="Lipid/polyisoprenoid-binding YceI-like" evidence="1">
    <location>
        <begin position="17"/>
        <end position="173"/>
    </location>
</feature>
<keyword evidence="3" id="KW-1185">Reference proteome</keyword>
<dbReference type="Gene3D" id="2.40.128.110">
    <property type="entry name" value="Lipid/polyisoprenoid-binding, YceI-like"/>
    <property type="match status" value="1"/>
</dbReference>
<gene>
    <name evidence="2" type="ORF">GXP67_18465</name>
</gene>
<dbReference type="InterPro" id="IPR007372">
    <property type="entry name" value="Lipid/polyisoprenoid-bd_YceI"/>
</dbReference>
<dbReference type="PANTHER" id="PTHR34406">
    <property type="entry name" value="PROTEIN YCEI"/>
    <property type="match status" value="1"/>
</dbReference>
<dbReference type="Pfam" id="PF04264">
    <property type="entry name" value="YceI"/>
    <property type="match status" value="1"/>
</dbReference>
<accession>A0A6C0GV18</accession>
<dbReference type="PANTHER" id="PTHR34406:SF1">
    <property type="entry name" value="PROTEIN YCEI"/>
    <property type="match status" value="1"/>
</dbReference>
<evidence type="ECO:0000259" key="1">
    <source>
        <dbReference type="SMART" id="SM00867"/>
    </source>
</evidence>
<dbReference type="EMBL" id="CP048222">
    <property type="protein sequence ID" value="QHT72075.1"/>
    <property type="molecule type" value="Genomic_DNA"/>
</dbReference>
<dbReference type="AlphaFoldDB" id="A0A6C0GV18"/>
<evidence type="ECO:0000313" key="2">
    <source>
        <dbReference type="EMBL" id="QHT72075.1"/>
    </source>
</evidence>
<proteinExistence type="predicted"/>
<dbReference type="KEGG" id="rhoz:GXP67_18465"/>
<protein>
    <submittedName>
        <fullName evidence="2">YceI family protein</fullName>
    </submittedName>
</protein>
<dbReference type="SMART" id="SM00867">
    <property type="entry name" value="YceI"/>
    <property type="match status" value="1"/>
</dbReference>
<sequence length="177" mass="19512">MLMLSFSMSESLSAQGLYKSKNGKVKFFSEAPLENIEATTEQATSVLNAATGEVAFSIPIKSFGFEKSLMQEHFNENYMESDKFPQATFSGKVEGKIDMQATTEQTLTVKGKLTIHGITQERSIPVTLKVEKDGISGISKFKVKVADHKIEIPTLVFQNIAEVIEVTLQVKYPNPAS</sequence>
<organism evidence="2 3">
    <name type="scientific">Rhodocytophaga rosea</name>
    <dbReference type="NCBI Taxonomy" id="2704465"/>
    <lineage>
        <taxon>Bacteria</taxon>
        <taxon>Pseudomonadati</taxon>
        <taxon>Bacteroidota</taxon>
        <taxon>Cytophagia</taxon>
        <taxon>Cytophagales</taxon>
        <taxon>Rhodocytophagaceae</taxon>
        <taxon>Rhodocytophaga</taxon>
    </lineage>
</organism>
<name>A0A6C0GV18_9BACT</name>
<dbReference type="InterPro" id="IPR036761">
    <property type="entry name" value="TTHA0802/YceI-like_sf"/>
</dbReference>